<evidence type="ECO:0000256" key="3">
    <source>
        <dbReference type="SAM" id="MobiDB-lite"/>
    </source>
</evidence>
<evidence type="ECO:0000256" key="1">
    <source>
        <dbReference type="ARBA" id="ARBA00022741"/>
    </source>
</evidence>
<evidence type="ECO:0000256" key="2">
    <source>
        <dbReference type="ARBA" id="ARBA00022840"/>
    </source>
</evidence>
<proteinExistence type="predicted"/>
<organism evidence="4 5">
    <name type="scientific">Triticum turgidum subsp. durum</name>
    <name type="common">Durum wheat</name>
    <name type="synonym">Triticum durum</name>
    <dbReference type="NCBI Taxonomy" id="4567"/>
    <lineage>
        <taxon>Eukaryota</taxon>
        <taxon>Viridiplantae</taxon>
        <taxon>Streptophyta</taxon>
        <taxon>Embryophyta</taxon>
        <taxon>Tracheophyta</taxon>
        <taxon>Spermatophyta</taxon>
        <taxon>Magnoliopsida</taxon>
        <taxon>Liliopsida</taxon>
        <taxon>Poales</taxon>
        <taxon>Poaceae</taxon>
        <taxon>BOP clade</taxon>
        <taxon>Pooideae</taxon>
        <taxon>Triticodae</taxon>
        <taxon>Triticeae</taxon>
        <taxon>Triticinae</taxon>
        <taxon>Triticum</taxon>
    </lineage>
</organism>
<feature type="compositionally biased region" description="Acidic residues" evidence="3">
    <location>
        <begin position="101"/>
        <end position="112"/>
    </location>
</feature>
<dbReference type="Proteomes" id="UP000324705">
    <property type="component" value="Chromosome 2B"/>
</dbReference>
<dbReference type="Gene3D" id="1.20.1270.10">
    <property type="match status" value="1"/>
</dbReference>
<dbReference type="Pfam" id="PF00012">
    <property type="entry name" value="HSP70"/>
    <property type="match status" value="1"/>
</dbReference>
<dbReference type="InterPro" id="IPR013126">
    <property type="entry name" value="Hsp_70_fam"/>
</dbReference>
<dbReference type="GO" id="GO:0140662">
    <property type="term" value="F:ATP-dependent protein folding chaperone"/>
    <property type="evidence" value="ECO:0007669"/>
    <property type="project" value="InterPro"/>
</dbReference>
<dbReference type="AlphaFoldDB" id="A0A9R1RUP6"/>
<accession>A0A9R1RUP6</accession>
<keyword evidence="5" id="KW-1185">Reference proteome</keyword>
<protein>
    <recommendedName>
        <fullName evidence="6">Heat shock protein 70</fullName>
    </recommendedName>
</protein>
<evidence type="ECO:0008006" key="6">
    <source>
        <dbReference type="Google" id="ProtNLM"/>
    </source>
</evidence>
<reference evidence="4 5" key="1">
    <citation type="submission" date="2017-09" db="EMBL/GenBank/DDBJ databases">
        <authorList>
            <consortium name="International Durum Wheat Genome Sequencing Consortium (IDWGSC)"/>
            <person name="Milanesi L."/>
        </authorList>
    </citation>
    <scope>NUCLEOTIDE SEQUENCE [LARGE SCALE GENOMIC DNA]</scope>
    <source>
        <strain evidence="5">cv. Svevo</strain>
    </source>
</reference>
<gene>
    <name evidence="4" type="ORF">TRITD_2Bv1G257990</name>
</gene>
<feature type="region of interest" description="Disordered" evidence="3">
    <location>
        <begin position="88"/>
        <end position="112"/>
    </location>
</feature>
<dbReference type="EMBL" id="LT934114">
    <property type="protein sequence ID" value="VAH54514.1"/>
    <property type="molecule type" value="Genomic_DNA"/>
</dbReference>
<sequence length="112" mass="12497">MVQEAEEFAEDRKVRDKVDARNKLEACIYSAQPTANGELGDKMDDGDREKVREAAREAIDWLEANPEADKDDYVEKLKQLEDVCSPAFATAYGNSGGGHDDDAEEDNDQDEL</sequence>
<name>A0A9R1RUP6_TRITD</name>
<evidence type="ECO:0000313" key="5">
    <source>
        <dbReference type="Proteomes" id="UP000324705"/>
    </source>
</evidence>
<keyword evidence="1" id="KW-0547">Nucleotide-binding</keyword>
<evidence type="ECO:0000313" key="4">
    <source>
        <dbReference type="EMBL" id="VAH54514.1"/>
    </source>
</evidence>
<dbReference type="SUPFAM" id="SSF100934">
    <property type="entry name" value="Heat shock protein 70kD (HSP70), C-terminal subdomain"/>
    <property type="match status" value="1"/>
</dbReference>
<dbReference type="GO" id="GO:0005524">
    <property type="term" value="F:ATP binding"/>
    <property type="evidence" value="ECO:0007669"/>
    <property type="project" value="UniProtKB-KW"/>
</dbReference>
<dbReference type="InterPro" id="IPR029048">
    <property type="entry name" value="HSP70_C_sf"/>
</dbReference>
<dbReference type="Gramene" id="TRITD2Bv1G257990.1">
    <property type="protein sequence ID" value="TRITD2Bv1G257990.1"/>
    <property type="gene ID" value="TRITD2Bv1G257990"/>
</dbReference>
<keyword evidence="2" id="KW-0067">ATP-binding</keyword>